<evidence type="ECO:0000256" key="9">
    <source>
        <dbReference type="ARBA" id="ARBA00024699"/>
    </source>
</evidence>
<name>A0A5C3LJ60_9AGAR</name>
<evidence type="ECO:0000256" key="8">
    <source>
        <dbReference type="ARBA" id="ARBA00022827"/>
    </source>
</evidence>
<comment type="similarity">
    <text evidence="3 17">Belongs to the GMC oxidoreductase family.</text>
</comment>
<evidence type="ECO:0000256" key="12">
    <source>
        <dbReference type="ARBA" id="ARBA00034029"/>
    </source>
</evidence>
<dbReference type="Pfam" id="PF05199">
    <property type="entry name" value="GMC_oxred_C"/>
    <property type="match status" value="1"/>
</dbReference>
<proteinExistence type="inferred from homology"/>
<comment type="catalytic activity">
    <reaction evidence="14">
        <text>a pyranoside + acceptor = a pyranosid-3,4-diulose + reduced acceptor.</text>
        <dbReference type="EC" id="1.1.99.29"/>
    </reaction>
</comment>
<protein>
    <recommendedName>
        <fullName evidence="5">pyranose dehydrogenase (acceptor)</fullName>
        <ecNumber evidence="5">1.1.99.29</ecNumber>
    </recommendedName>
</protein>
<dbReference type="InterPro" id="IPR000172">
    <property type="entry name" value="GMC_OxRdtase_N"/>
</dbReference>
<dbReference type="InterPro" id="IPR012132">
    <property type="entry name" value="GMC_OxRdtase"/>
</dbReference>
<comment type="catalytic activity">
    <reaction evidence="13">
        <text>a pyranoside + acceptor = a pyranosid-3-ulose + reduced acceptor.</text>
        <dbReference type="EC" id="1.1.99.29"/>
    </reaction>
</comment>
<dbReference type="PANTHER" id="PTHR11552">
    <property type="entry name" value="GLUCOSE-METHANOL-CHOLINE GMC OXIDOREDUCTASE"/>
    <property type="match status" value="1"/>
</dbReference>
<dbReference type="Proteomes" id="UP000308652">
    <property type="component" value="Unassembled WGS sequence"/>
</dbReference>
<comment type="subunit">
    <text evidence="4">Monomer.</text>
</comment>
<evidence type="ECO:0000256" key="18">
    <source>
        <dbReference type="SAM" id="SignalP"/>
    </source>
</evidence>
<gene>
    <name evidence="20" type="ORF">BDQ12DRAFT_769211</name>
</gene>
<feature type="domain" description="Glucose-methanol-choline oxidoreductase N-terminal" evidence="19">
    <location>
        <begin position="110"/>
        <end position="133"/>
    </location>
</feature>
<feature type="chain" id="PRO_5022753940" description="pyranose dehydrogenase (acceptor)" evidence="18">
    <location>
        <begin position="20"/>
        <end position="584"/>
    </location>
</feature>
<evidence type="ECO:0000256" key="14">
    <source>
        <dbReference type="ARBA" id="ARBA00034059"/>
    </source>
</evidence>
<keyword evidence="7 17" id="KW-0285">Flavoprotein</keyword>
<feature type="active site" description="Proton acceptor" evidence="15">
    <location>
        <position position="562"/>
    </location>
</feature>
<comment type="cofactor">
    <cofactor evidence="1 16">
        <name>FAD</name>
        <dbReference type="ChEBI" id="CHEBI:57692"/>
    </cofactor>
</comment>
<comment type="catalytic activity">
    <reaction evidence="11">
        <text>pyranose + acceptor = pyranos-2,3-diulose + reduced acceptor.</text>
        <dbReference type="EC" id="1.1.99.29"/>
    </reaction>
</comment>
<feature type="binding site" evidence="16">
    <location>
        <position position="247"/>
    </location>
    <ligand>
        <name>FAD</name>
        <dbReference type="ChEBI" id="CHEBI:57692"/>
    </ligand>
</feature>
<dbReference type="GO" id="GO:0050660">
    <property type="term" value="F:flavin adenine dinucleotide binding"/>
    <property type="evidence" value="ECO:0007669"/>
    <property type="project" value="InterPro"/>
</dbReference>
<dbReference type="STRING" id="68775.A0A5C3LJ60"/>
<keyword evidence="8 16" id="KW-0274">FAD</keyword>
<accession>A0A5C3LJ60</accession>
<evidence type="ECO:0000256" key="3">
    <source>
        <dbReference type="ARBA" id="ARBA00010790"/>
    </source>
</evidence>
<feature type="binding site" evidence="16">
    <location>
        <position position="112"/>
    </location>
    <ligand>
        <name>FAD</name>
        <dbReference type="ChEBI" id="CHEBI:57692"/>
    </ligand>
</feature>
<dbReference type="SUPFAM" id="SSF51905">
    <property type="entry name" value="FAD/NAD(P)-binding domain"/>
    <property type="match status" value="1"/>
</dbReference>
<evidence type="ECO:0000256" key="10">
    <source>
        <dbReference type="ARBA" id="ARBA00033986"/>
    </source>
</evidence>
<dbReference type="Pfam" id="PF00732">
    <property type="entry name" value="GMC_oxred_N"/>
    <property type="match status" value="1"/>
</dbReference>
<evidence type="ECO:0000256" key="2">
    <source>
        <dbReference type="ARBA" id="ARBA00004613"/>
    </source>
</evidence>
<evidence type="ECO:0000256" key="11">
    <source>
        <dbReference type="ARBA" id="ARBA00034010"/>
    </source>
</evidence>
<sequence length="584" mass="62211">MFTNLLICAVFLCIRPSASRVLTTPAELSKKGYDFIIIGGGTAGSVLASRLTENKNTHVLIIEAGDTNEGVVNAMVPFLGVALPGTTLDWNFTTTNQTGLNGRSIPYARGRVLGGSSTINLLTWNRGSNDVWDRWARLTEDSGWSWKSVAKYYFKTSRLVAPADGHNTTTQDIPSAHGNGSVEVSVPEFPSELDNCVIQTSQQLGGRLPFNKDLNTGNSFGFSDTATAYLNLVENWTNLDILLLTQVTKIIQTGKEGKLKEFRGVSIAQTASGPTYKIIAKKEVILSAGVIGTPQLLMLSGIGAKADLEKHKVSVLLDLPGVGQNLTDHPLLPNYFLVDSNQTFDAVLRDSALFGQIIGEWSTTGQGLFVDSPGNTQGFMRLPENSSIFTKVADPTAGKGSGHTEFIFVDGFAALGPLQQPPTGNFMTILTAVASPTSRGSVALASTNPFDKPLIDPGILSSDFDIFAMVQSIKDAQTFIQATPWAGFVTGPFGGLATALTDEEKASFARTLAVTVNHPVGTASMSPSKAKWGVVDSQLLLKGAAGLRIVDASVFPVIPECHVQALVYTVAERAADLIKSKHGC</sequence>
<comment type="catalytic activity">
    <reaction evidence="12">
        <text>pyranose + acceptor = pyranos-3-ulose + reduced acceptor.</text>
        <dbReference type="EC" id="1.1.99.29"/>
    </reaction>
</comment>
<dbReference type="EMBL" id="ML213654">
    <property type="protein sequence ID" value="TFK33134.1"/>
    <property type="molecule type" value="Genomic_DNA"/>
</dbReference>
<organism evidence="20 21">
    <name type="scientific">Crucibulum laeve</name>
    <dbReference type="NCBI Taxonomy" id="68775"/>
    <lineage>
        <taxon>Eukaryota</taxon>
        <taxon>Fungi</taxon>
        <taxon>Dikarya</taxon>
        <taxon>Basidiomycota</taxon>
        <taxon>Agaricomycotina</taxon>
        <taxon>Agaricomycetes</taxon>
        <taxon>Agaricomycetidae</taxon>
        <taxon>Agaricales</taxon>
        <taxon>Agaricineae</taxon>
        <taxon>Nidulariaceae</taxon>
        <taxon>Crucibulum</taxon>
    </lineage>
</organism>
<evidence type="ECO:0000313" key="20">
    <source>
        <dbReference type="EMBL" id="TFK33134.1"/>
    </source>
</evidence>
<evidence type="ECO:0000256" key="15">
    <source>
        <dbReference type="PIRSR" id="PIRSR000137-1"/>
    </source>
</evidence>
<dbReference type="EC" id="1.1.99.29" evidence="5"/>
<evidence type="ECO:0000256" key="5">
    <source>
        <dbReference type="ARBA" id="ARBA00013177"/>
    </source>
</evidence>
<keyword evidence="21" id="KW-1185">Reference proteome</keyword>
<dbReference type="OrthoDB" id="269227at2759"/>
<dbReference type="AlphaFoldDB" id="A0A5C3LJ60"/>
<dbReference type="InterPro" id="IPR036188">
    <property type="entry name" value="FAD/NAD-bd_sf"/>
</dbReference>
<evidence type="ECO:0000256" key="4">
    <source>
        <dbReference type="ARBA" id="ARBA00011245"/>
    </source>
</evidence>
<dbReference type="PANTHER" id="PTHR11552:SF147">
    <property type="entry name" value="CHOLINE DEHYDROGENASE, MITOCHONDRIAL"/>
    <property type="match status" value="1"/>
</dbReference>
<keyword evidence="6" id="KW-0964">Secreted</keyword>
<feature type="active site" description="Proton donor" evidence="15">
    <location>
        <position position="518"/>
    </location>
</feature>
<dbReference type="PROSITE" id="PS00623">
    <property type="entry name" value="GMC_OXRED_1"/>
    <property type="match status" value="1"/>
</dbReference>
<evidence type="ECO:0000256" key="6">
    <source>
        <dbReference type="ARBA" id="ARBA00022525"/>
    </source>
</evidence>
<dbReference type="Gene3D" id="3.50.50.60">
    <property type="entry name" value="FAD/NAD(P)-binding domain"/>
    <property type="match status" value="1"/>
</dbReference>
<dbReference type="GO" id="GO:0033718">
    <property type="term" value="F:pyranose dehydrogenase (acceptor) activity"/>
    <property type="evidence" value="ECO:0007669"/>
    <property type="project" value="UniProtKB-EC"/>
</dbReference>
<dbReference type="Gene3D" id="3.30.560.10">
    <property type="entry name" value="Glucose Oxidase, domain 3"/>
    <property type="match status" value="1"/>
</dbReference>
<dbReference type="PIRSF" id="PIRSF000137">
    <property type="entry name" value="Alcohol_oxidase"/>
    <property type="match status" value="1"/>
</dbReference>
<reference evidence="20 21" key="1">
    <citation type="journal article" date="2019" name="Nat. Ecol. Evol.">
        <title>Megaphylogeny resolves global patterns of mushroom evolution.</title>
        <authorList>
            <person name="Varga T."/>
            <person name="Krizsan K."/>
            <person name="Foldi C."/>
            <person name="Dima B."/>
            <person name="Sanchez-Garcia M."/>
            <person name="Sanchez-Ramirez S."/>
            <person name="Szollosi G.J."/>
            <person name="Szarkandi J.G."/>
            <person name="Papp V."/>
            <person name="Albert L."/>
            <person name="Andreopoulos W."/>
            <person name="Angelini C."/>
            <person name="Antonin V."/>
            <person name="Barry K.W."/>
            <person name="Bougher N.L."/>
            <person name="Buchanan P."/>
            <person name="Buyck B."/>
            <person name="Bense V."/>
            <person name="Catcheside P."/>
            <person name="Chovatia M."/>
            <person name="Cooper J."/>
            <person name="Damon W."/>
            <person name="Desjardin D."/>
            <person name="Finy P."/>
            <person name="Geml J."/>
            <person name="Haridas S."/>
            <person name="Hughes K."/>
            <person name="Justo A."/>
            <person name="Karasinski D."/>
            <person name="Kautmanova I."/>
            <person name="Kiss B."/>
            <person name="Kocsube S."/>
            <person name="Kotiranta H."/>
            <person name="LaButti K.M."/>
            <person name="Lechner B.E."/>
            <person name="Liimatainen K."/>
            <person name="Lipzen A."/>
            <person name="Lukacs Z."/>
            <person name="Mihaltcheva S."/>
            <person name="Morgado L.N."/>
            <person name="Niskanen T."/>
            <person name="Noordeloos M.E."/>
            <person name="Ohm R.A."/>
            <person name="Ortiz-Santana B."/>
            <person name="Ovrebo C."/>
            <person name="Racz N."/>
            <person name="Riley R."/>
            <person name="Savchenko A."/>
            <person name="Shiryaev A."/>
            <person name="Soop K."/>
            <person name="Spirin V."/>
            <person name="Szebenyi C."/>
            <person name="Tomsovsky M."/>
            <person name="Tulloss R.E."/>
            <person name="Uehling J."/>
            <person name="Grigoriev I.V."/>
            <person name="Vagvolgyi C."/>
            <person name="Papp T."/>
            <person name="Martin F.M."/>
            <person name="Miettinen O."/>
            <person name="Hibbett D.S."/>
            <person name="Nagy L.G."/>
        </authorList>
    </citation>
    <scope>NUCLEOTIDE SEQUENCE [LARGE SCALE GENOMIC DNA]</scope>
    <source>
        <strain evidence="20 21">CBS 166.37</strain>
    </source>
</reference>
<comment type="subcellular location">
    <subcellularLocation>
        <location evidence="2">Secreted</location>
    </subcellularLocation>
</comment>
<dbReference type="GO" id="GO:0005576">
    <property type="term" value="C:extracellular region"/>
    <property type="evidence" value="ECO:0007669"/>
    <property type="project" value="UniProtKB-SubCell"/>
</dbReference>
<feature type="signal peptide" evidence="18">
    <location>
        <begin position="1"/>
        <end position="19"/>
    </location>
</feature>
<evidence type="ECO:0000313" key="21">
    <source>
        <dbReference type="Proteomes" id="UP000308652"/>
    </source>
</evidence>
<dbReference type="InterPro" id="IPR007867">
    <property type="entry name" value="GMC_OxRtase_C"/>
</dbReference>
<keyword evidence="18" id="KW-0732">Signal</keyword>
<evidence type="ECO:0000259" key="19">
    <source>
        <dbReference type="PROSITE" id="PS00623"/>
    </source>
</evidence>
<evidence type="ECO:0000256" key="13">
    <source>
        <dbReference type="ARBA" id="ARBA00034050"/>
    </source>
</evidence>
<evidence type="ECO:0000256" key="16">
    <source>
        <dbReference type="PIRSR" id="PIRSR000137-2"/>
    </source>
</evidence>
<evidence type="ECO:0000256" key="1">
    <source>
        <dbReference type="ARBA" id="ARBA00001974"/>
    </source>
</evidence>
<evidence type="ECO:0000256" key="17">
    <source>
        <dbReference type="RuleBase" id="RU003968"/>
    </source>
</evidence>
<dbReference type="SUPFAM" id="SSF54373">
    <property type="entry name" value="FAD-linked reductases, C-terminal domain"/>
    <property type="match status" value="1"/>
</dbReference>
<comment type="catalytic activity">
    <reaction evidence="10">
        <text>pyranose + acceptor = pyranos-2-ulose + reduced acceptor.</text>
        <dbReference type="EC" id="1.1.99.29"/>
    </reaction>
</comment>
<evidence type="ECO:0000256" key="7">
    <source>
        <dbReference type="ARBA" id="ARBA00022630"/>
    </source>
</evidence>
<comment type="function">
    <text evidence="9">Catalyzes the single-oxidation or sequential double oxidation reaction of carbohydrates primarily at carbon-2 and/or carbon-3 with the concomitant reduction of the flavin. The enzyme exhibits a broad sugar substrate specificity, oxidizing different aldopyranoses to the corresponding C-1, C-2, C-3 or C-1,2, C-2,3 and C-3,4 (di)dehydro sugars with substrate-specific regioselectivity. Accepts only a narrow range of electron acceptors such as substituted benzoquinones and complexed metal ions and reacts extremely slowly with O(2) as acceptor. May play a role in the natural recycling of plant matter by oxidizing all major monosaccharides in lignocellulose and by reducing quinone compounds or reactive radical species generated during lignin depolymerization.</text>
</comment>